<dbReference type="NCBIfam" id="NF007739">
    <property type="entry name" value="PRK10419.1"/>
    <property type="match status" value="2"/>
</dbReference>
<dbReference type="InterPro" id="IPR013563">
    <property type="entry name" value="Oligopep_ABC_C"/>
</dbReference>
<dbReference type="GO" id="GO:0055085">
    <property type="term" value="P:transmembrane transport"/>
    <property type="evidence" value="ECO:0007669"/>
    <property type="project" value="UniProtKB-ARBA"/>
</dbReference>
<dbReference type="InterPro" id="IPR017871">
    <property type="entry name" value="ABC_transporter-like_CS"/>
</dbReference>
<dbReference type="PROSITE" id="PS00211">
    <property type="entry name" value="ABC_TRANSPORTER_1"/>
    <property type="match status" value="2"/>
</dbReference>
<dbReference type="InterPro" id="IPR050319">
    <property type="entry name" value="ABC_transp_ATP-bind"/>
</dbReference>
<dbReference type="PANTHER" id="PTHR43776:SF7">
    <property type="entry name" value="D,D-DIPEPTIDE TRANSPORT ATP-BINDING PROTEIN DDPF-RELATED"/>
    <property type="match status" value="1"/>
</dbReference>
<dbReference type="Pfam" id="PF08352">
    <property type="entry name" value="oligo_HPY"/>
    <property type="match status" value="2"/>
</dbReference>
<evidence type="ECO:0000313" key="7">
    <source>
        <dbReference type="Proteomes" id="UP000295334"/>
    </source>
</evidence>
<dbReference type="InterPro" id="IPR003593">
    <property type="entry name" value="AAA+_ATPase"/>
</dbReference>
<dbReference type="EMBL" id="SJZI01000050">
    <property type="protein sequence ID" value="TCJ12419.1"/>
    <property type="molecule type" value="Genomic_DNA"/>
</dbReference>
<evidence type="ECO:0000256" key="1">
    <source>
        <dbReference type="ARBA" id="ARBA00005417"/>
    </source>
</evidence>
<dbReference type="NCBIfam" id="NF008453">
    <property type="entry name" value="PRK11308.1"/>
    <property type="match status" value="2"/>
</dbReference>
<dbReference type="GO" id="GO:0005524">
    <property type="term" value="F:ATP binding"/>
    <property type="evidence" value="ECO:0007669"/>
    <property type="project" value="UniProtKB-KW"/>
</dbReference>
<gene>
    <name evidence="6" type="ORF">EPD60_14170</name>
</gene>
<dbReference type="SUPFAM" id="SSF52540">
    <property type="entry name" value="P-loop containing nucleoside triphosphate hydrolases"/>
    <property type="match status" value="2"/>
</dbReference>
<dbReference type="Pfam" id="PF00005">
    <property type="entry name" value="ABC_tran"/>
    <property type="match status" value="2"/>
</dbReference>
<dbReference type="Proteomes" id="UP000295334">
    <property type="component" value="Unassembled WGS sequence"/>
</dbReference>
<keyword evidence="7" id="KW-1185">Reference proteome</keyword>
<name>A0A4R1B8M1_9BACT</name>
<comment type="similarity">
    <text evidence="1">Belongs to the ABC transporter superfamily.</text>
</comment>
<evidence type="ECO:0000256" key="4">
    <source>
        <dbReference type="ARBA" id="ARBA00022840"/>
    </source>
</evidence>
<evidence type="ECO:0000256" key="3">
    <source>
        <dbReference type="ARBA" id="ARBA00022741"/>
    </source>
</evidence>
<dbReference type="SMART" id="SM00382">
    <property type="entry name" value="AAA"/>
    <property type="match status" value="2"/>
</dbReference>
<dbReference type="CDD" id="cd03257">
    <property type="entry name" value="ABC_NikE_OppD_transporters"/>
    <property type="match status" value="2"/>
</dbReference>
<comment type="caution">
    <text evidence="6">The sequence shown here is derived from an EMBL/GenBank/DDBJ whole genome shotgun (WGS) entry which is preliminary data.</text>
</comment>
<dbReference type="InterPro" id="IPR027417">
    <property type="entry name" value="P-loop_NTPase"/>
</dbReference>
<evidence type="ECO:0000313" key="6">
    <source>
        <dbReference type="EMBL" id="TCJ12419.1"/>
    </source>
</evidence>
<reference evidence="6 7" key="1">
    <citation type="submission" date="2019-03" db="EMBL/GenBank/DDBJ databases">
        <authorList>
            <person name="Kim M.K.M."/>
        </authorList>
    </citation>
    <scope>NUCLEOTIDE SEQUENCE [LARGE SCALE GENOMIC DNA]</scope>
    <source>
        <strain evidence="6 7">17J68-12</strain>
    </source>
</reference>
<dbReference type="AlphaFoldDB" id="A0A4R1B8M1"/>
<dbReference type="PROSITE" id="PS50893">
    <property type="entry name" value="ABC_TRANSPORTER_2"/>
    <property type="match status" value="2"/>
</dbReference>
<feature type="domain" description="ABC transporter" evidence="5">
    <location>
        <begin position="295"/>
        <end position="545"/>
    </location>
</feature>
<dbReference type="FunFam" id="3.40.50.300:FF:000016">
    <property type="entry name" value="Oligopeptide ABC transporter ATP-binding component"/>
    <property type="match status" value="2"/>
</dbReference>
<feature type="domain" description="ABC transporter" evidence="5">
    <location>
        <begin position="5"/>
        <end position="255"/>
    </location>
</feature>
<evidence type="ECO:0000256" key="2">
    <source>
        <dbReference type="ARBA" id="ARBA00022448"/>
    </source>
</evidence>
<keyword evidence="3" id="KW-0547">Nucleotide-binding</keyword>
<dbReference type="GO" id="GO:0015833">
    <property type="term" value="P:peptide transport"/>
    <property type="evidence" value="ECO:0007669"/>
    <property type="project" value="InterPro"/>
</dbReference>
<sequence>MTPLLQIENLQVRFGDAAPVLHPLRLAITRGELLALVGESGSGKSVTALSLLRLLPPAAQLSGAVHFQVDGNTIDLLQVNERTLQNIRGNRIAFIFQEPMTALNPVLTCGRQLTEVLRRHKGLSKNDAERSAVEWLRKVRLPDPEGMMKRYPHQLSGGQKQRVMIAIALCCGPDLLICDEPTTALDVTVQKTILELIRSLQQELGTAVLFITHDLGVVADIADRVAILYRGELLETGTRDEVLRAPKHPYTRALLACRPAGRPKNEPLPVVADVLEGKPAPAPLPPVACGPGPTVEIRDLVVSYPVRRNLWGRVTETFTAVDGVSLDIRQGETLGLVGESGCGKSTLGRALLRLVEPTSGSIRVGGQSLQEFSAKELAAYRRAVQLVFQDPYSALNPRLTIGEALEEPLRVHRRGARAEQRKRAATLLDQVGLPAAAAARYPHAFSGGQRQRIVIARALALSPQVLVCDESVSALDVSVQAQVLNLLNELRRELGLTLLFISHDLSVVRYMSDRIAVMQAGKIVELGDAEAVYRNPGHPYTKALLEAIPGNNAEL</sequence>
<keyword evidence="4 6" id="KW-0067">ATP-binding</keyword>
<dbReference type="RefSeq" id="WP_131450178.1">
    <property type="nucleotide sequence ID" value="NZ_SJZI01000050.1"/>
</dbReference>
<dbReference type="InterPro" id="IPR003439">
    <property type="entry name" value="ABC_transporter-like_ATP-bd"/>
</dbReference>
<protein>
    <submittedName>
        <fullName evidence="6">ABC transporter ATP-binding protein</fullName>
    </submittedName>
</protein>
<keyword evidence="2" id="KW-0813">Transport</keyword>
<dbReference type="GO" id="GO:0016887">
    <property type="term" value="F:ATP hydrolysis activity"/>
    <property type="evidence" value="ECO:0007669"/>
    <property type="project" value="InterPro"/>
</dbReference>
<dbReference type="OrthoDB" id="1115710at2"/>
<proteinExistence type="inferred from homology"/>
<dbReference type="PANTHER" id="PTHR43776">
    <property type="entry name" value="TRANSPORT ATP-BINDING PROTEIN"/>
    <property type="match status" value="1"/>
</dbReference>
<accession>A0A4R1B8M1</accession>
<evidence type="ECO:0000259" key="5">
    <source>
        <dbReference type="PROSITE" id="PS50893"/>
    </source>
</evidence>
<dbReference type="Gene3D" id="3.40.50.300">
    <property type="entry name" value="P-loop containing nucleotide triphosphate hydrolases"/>
    <property type="match status" value="2"/>
</dbReference>
<organism evidence="6 7">
    <name type="scientific">Flaviaesturariibacter flavus</name>
    <dbReference type="NCBI Taxonomy" id="2502780"/>
    <lineage>
        <taxon>Bacteria</taxon>
        <taxon>Pseudomonadati</taxon>
        <taxon>Bacteroidota</taxon>
        <taxon>Chitinophagia</taxon>
        <taxon>Chitinophagales</taxon>
        <taxon>Chitinophagaceae</taxon>
        <taxon>Flaviaestuariibacter</taxon>
    </lineage>
</organism>